<reference evidence="2" key="1">
    <citation type="journal article" date="2019" name="Int. J. Syst. Evol. Microbiol.">
        <title>The Global Catalogue of Microorganisms (GCM) 10K type strain sequencing project: providing services to taxonomists for standard genome sequencing and annotation.</title>
        <authorList>
            <consortium name="The Broad Institute Genomics Platform"/>
            <consortium name="The Broad Institute Genome Sequencing Center for Infectious Disease"/>
            <person name="Wu L."/>
            <person name="Ma J."/>
        </authorList>
    </citation>
    <scope>NUCLEOTIDE SEQUENCE [LARGE SCALE GENOMIC DNA]</scope>
    <source>
        <strain evidence="2">KCTC 42875</strain>
    </source>
</reference>
<sequence>MAPNNSFKPNLLRYGKSVAEKACHAFASTTQVGLTQALYLTGERVVMRKLLTAISVLALLSLAACSNPSIVRVKSDQIAAAAIRTVYVPRFEGNPEFVEESTDMFVSELETRISAKVVQGASLRLEGPDIASGGNIADTDYAIAAAKRAGAQAVILGKVTSHKDGATLNGFATVRIIDVNNGNVIASFHRPSGKLMAWSEHQTVMAAVQRVAEDAAKALR</sequence>
<evidence type="ECO:0000313" key="1">
    <source>
        <dbReference type="EMBL" id="MFC3552480.1"/>
    </source>
</evidence>
<protein>
    <recommendedName>
        <fullName evidence="3">Penicillin-binding protein activator LpoB</fullName>
    </recommendedName>
</protein>
<dbReference type="EMBL" id="JBHRXK010000015">
    <property type="protein sequence ID" value="MFC3552480.1"/>
    <property type="molecule type" value="Genomic_DNA"/>
</dbReference>
<evidence type="ECO:0000313" key="2">
    <source>
        <dbReference type="Proteomes" id="UP001595740"/>
    </source>
</evidence>
<gene>
    <name evidence="1" type="ORF">ACFOLC_15860</name>
</gene>
<dbReference type="Proteomes" id="UP001595740">
    <property type="component" value="Unassembled WGS sequence"/>
</dbReference>
<comment type="caution">
    <text evidence="1">The sequence shown here is derived from an EMBL/GenBank/DDBJ whole genome shotgun (WGS) entry which is preliminary data.</text>
</comment>
<organism evidence="1 2">
    <name type="scientific">Lysobacter cavernae</name>
    <dbReference type="NCBI Taxonomy" id="1685901"/>
    <lineage>
        <taxon>Bacteria</taxon>
        <taxon>Pseudomonadati</taxon>
        <taxon>Pseudomonadota</taxon>
        <taxon>Gammaproteobacteria</taxon>
        <taxon>Lysobacterales</taxon>
        <taxon>Lysobacteraceae</taxon>
        <taxon>Lysobacter</taxon>
    </lineage>
</organism>
<dbReference type="RefSeq" id="WP_386760241.1">
    <property type="nucleotide sequence ID" value="NZ_JBHRXK010000015.1"/>
</dbReference>
<name>A0ABV7RSK1_9GAMM</name>
<proteinExistence type="predicted"/>
<accession>A0ABV7RSK1</accession>
<keyword evidence="2" id="KW-1185">Reference proteome</keyword>
<evidence type="ECO:0008006" key="3">
    <source>
        <dbReference type="Google" id="ProtNLM"/>
    </source>
</evidence>